<dbReference type="Proteomes" id="UP000267027">
    <property type="component" value="Unassembled WGS sequence"/>
</dbReference>
<accession>A0A0R3Q0D5</accession>
<keyword evidence="4" id="KW-1185">Reference proteome</keyword>
<gene>
    <name evidence="3" type="ORF">ACOC_LOCUS12370</name>
</gene>
<evidence type="ECO:0000313" key="5">
    <source>
        <dbReference type="WBParaSite" id="ACOC_0001236901-mRNA-1"/>
    </source>
</evidence>
<dbReference type="OrthoDB" id="5858908at2759"/>
<evidence type="ECO:0000256" key="1">
    <source>
        <dbReference type="SAM" id="Phobius"/>
    </source>
</evidence>
<evidence type="ECO:0000313" key="4">
    <source>
        <dbReference type="Proteomes" id="UP000267027"/>
    </source>
</evidence>
<dbReference type="STRING" id="334426.A0A0R3Q0D5"/>
<evidence type="ECO:0000256" key="2">
    <source>
        <dbReference type="SAM" id="SignalP"/>
    </source>
</evidence>
<dbReference type="WBParaSite" id="ACOC_0001236901-mRNA-1">
    <property type="protein sequence ID" value="ACOC_0001236901-mRNA-1"/>
    <property type="gene ID" value="ACOC_0001236901"/>
</dbReference>
<reference evidence="3 4" key="2">
    <citation type="submission" date="2018-11" db="EMBL/GenBank/DDBJ databases">
        <authorList>
            <consortium name="Pathogen Informatics"/>
        </authorList>
    </citation>
    <scope>NUCLEOTIDE SEQUENCE [LARGE SCALE GENOMIC DNA]</scope>
    <source>
        <strain evidence="3 4">Costa Rica</strain>
    </source>
</reference>
<proteinExistence type="predicted"/>
<sequence>MWSTPGLFRRLGVLWLMWFTAAFSSYSNDLNSNTISGNLFVNQILFSILLVTDTWLPKFSRRRLHHGAQFVVCICFLVLSILTLRQYTIETKGVNLDDVNILSAEFTEMDNFSSKHKPSVKTDEARRLDTFSLRFTERSPQTTTGISWHPLENRKEK</sequence>
<protein>
    <submittedName>
        <fullName evidence="5">Neur_chan_memb domain-containing protein</fullName>
    </submittedName>
</protein>
<keyword evidence="1" id="KW-0812">Transmembrane</keyword>
<keyword evidence="1" id="KW-0472">Membrane</keyword>
<evidence type="ECO:0000313" key="3">
    <source>
        <dbReference type="EMBL" id="VDM63955.1"/>
    </source>
</evidence>
<feature type="signal peptide" evidence="2">
    <location>
        <begin position="1"/>
        <end position="22"/>
    </location>
</feature>
<keyword evidence="1" id="KW-1133">Transmembrane helix</keyword>
<feature type="chain" id="PRO_5043130450" evidence="2">
    <location>
        <begin position="23"/>
        <end position="157"/>
    </location>
</feature>
<feature type="transmembrane region" description="Helical" evidence="1">
    <location>
        <begin position="68"/>
        <end position="87"/>
    </location>
</feature>
<reference evidence="5" key="1">
    <citation type="submission" date="2017-02" db="UniProtKB">
        <authorList>
            <consortium name="WormBaseParasite"/>
        </authorList>
    </citation>
    <scope>IDENTIFICATION</scope>
</reference>
<dbReference type="EMBL" id="UYYA01005007">
    <property type="protein sequence ID" value="VDM63955.1"/>
    <property type="molecule type" value="Genomic_DNA"/>
</dbReference>
<feature type="transmembrane region" description="Helical" evidence="1">
    <location>
        <begin position="37"/>
        <end position="56"/>
    </location>
</feature>
<keyword evidence="2" id="KW-0732">Signal</keyword>
<dbReference type="AlphaFoldDB" id="A0A0R3Q0D5"/>
<name>A0A0R3Q0D5_ANGCS</name>
<organism evidence="5">
    <name type="scientific">Angiostrongylus costaricensis</name>
    <name type="common">Nematode worm</name>
    <dbReference type="NCBI Taxonomy" id="334426"/>
    <lineage>
        <taxon>Eukaryota</taxon>
        <taxon>Metazoa</taxon>
        <taxon>Ecdysozoa</taxon>
        <taxon>Nematoda</taxon>
        <taxon>Chromadorea</taxon>
        <taxon>Rhabditida</taxon>
        <taxon>Rhabditina</taxon>
        <taxon>Rhabditomorpha</taxon>
        <taxon>Strongyloidea</taxon>
        <taxon>Metastrongylidae</taxon>
        <taxon>Angiostrongylus</taxon>
    </lineage>
</organism>